<sequence length="387" mass="45359">MGIKSPLEQYHDYMTKMFEKGDGSDVKIIAFKTIYKLHRLQLSQCQFFSNIFKIKDKDIVIRKDLQSKFTYQKLADAKSGRLKSDSYYNIPIPPENEYDIPINDPLITKKSFELALRRLYSCEIVKEEMKIPFEMFITGSYLGIESIISNSFNQLTHEMTNSTAHKMIISLTDTGYKRHLKYGSAASSLLECSKLRLCLFGYKDPVDKWDGLPAVSIIEIMSNEHFEPKSRLKKAQFLISLLKRRWGKREMKFEVDCLELYLDDLYVEMTMAEKQVLSEYRSEDGRWRPKQNFLVTLITAVLIMFGMFILTIITGLLFLLVILCWMLFVRYHMPFFIVSVVITPIIRSVKQLLRVLKKKKRLKKKNEKKKPKVDIKKKVVVETTSKK</sequence>
<feature type="transmembrane region" description="Helical" evidence="1">
    <location>
        <begin position="295"/>
        <end position="328"/>
    </location>
</feature>
<name>A0A9W7DFN1_AMBMO</name>
<dbReference type="Proteomes" id="UP001165063">
    <property type="component" value="Unassembled WGS sequence"/>
</dbReference>
<keyword evidence="1" id="KW-0812">Transmembrane</keyword>
<feature type="transmembrane region" description="Helical" evidence="1">
    <location>
        <begin position="334"/>
        <end position="353"/>
    </location>
</feature>
<dbReference type="InterPro" id="IPR011333">
    <property type="entry name" value="SKP1/BTB/POZ_sf"/>
</dbReference>
<keyword evidence="1" id="KW-1133">Transmembrane helix</keyword>
<proteinExistence type="predicted"/>
<dbReference type="EMBL" id="BSXU01001367">
    <property type="protein sequence ID" value="GMG26695.1"/>
    <property type="molecule type" value="Genomic_DNA"/>
</dbReference>
<reference evidence="2" key="1">
    <citation type="submission" date="2023-04" db="EMBL/GenBank/DDBJ databases">
        <title>Ambrosiozyma monospora NBRC 1965.</title>
        <authorList>
            <person name="Ichikawa N."/>
            <person name="Sato H."/>
            <person name="Tonouchi N."/>
        </authorList>
    </citation>
    <scope>NUCLEOTIDE SEQUENCE</scope>
    <source>
        <strain evidence="2">NBRC 1965</strain>
    </source>
</reference>
<dbReference type="AlphaFoldDB" id="A0A9W7DFN1"/>
<dbReference type="SUPFAM" id="SSF54695">
    <property type="entry name" value="POZ domain"/>
    <property type="match status" value="1"/>
</dbReference>
<dbReference type="PANTHER" id="PTHR47369">
    <property type="entry name" value="BTB/POZ DOMAIN-CONTAINING PROTEIN"/>
    <property type="match status" value="1"/>
</dbReference>
<gene>
    <name evidence="2" type="ORF">Amon01_000332100</name>
</gene>
<dbReference type="OrthoDB" id="6359943at2759"/>
<evidence type="ECO:0000256" key="1">
    <source>
        <dbReference type="SAM" id="Phobius"/>
    </source>
</evidence>
<evidence type="ECO:0000313" key="3">
    <source>
        <dbReference type="Proteomes" id="UP001165063"/>
    </source>
</evidence>
<accession>A0A9W7DFN1</accession>
<keyword evidence="3" id="KW-1185">Reference proteome</keyword>
<keyword evidence="1" id="KW-0472">Membrane</keyword>
<comment type="caution">
    <text evidence="2">The sequence shown here is derived from an EMBL/GenBank/DDBJ whole genome shotgun (WGS) entry which is preliminary data.</text>
</comment>
<organism evidence="2 3">
    <name type="scientific">Ambrosiozyma monospora</name>
    <name type="common">Yeast</name>
    <name type="synonym">Endomycopsis monosporus</name>
    <dbReference type="NCBI Taxonomy" id="43982"/>
    <lineage>
        <taxon>Eukaryota</taxon>
        <taxon>Fungi</taxon>
        <taxon>Dikarya</taxon>
        <taxon>Ascomycota</taxon>
        <taxon>Saccharomycotina</taxon>
        <taxon>Pichiomycetes</taxon>
        <taxon>Pichiales</taxon>
        <taxon>Pichiaceae</taxon>
        <taxon>Ambrosiozyma</taxon>
    </lineage>
</organism>
<evidence type="ECO:0000313" key="2">
    <source>
        <dbReference type="EMBL" id="GMG26695.1"/>
    </source>
</evidence>
<dbReference type="PANTHER" id="PTHR47369:SF1">
    <property type="entry name" value="BTB_POZ DOMAIN-CONTAINING PROTEIN"/>
    <property type="match status" value="1"/>
</dbReference>
<dbReference type="Gene3D" id="3.30.710.10">
    <property type="entry name" value="Potassium Channel Kv1.1, Chain A"/>
    <property type="match status" value="1"/>
</dbReference>
<protein>
    <submittedName>
        <fullName evidence="2">Unnamed protein product</fullName>
    </submittedName>
</protein>